<proteinExistence type="predicted"/>
<evidence type="ECO:0000256" key="3">
    <source>
        <dbReference type="ARBA" id="ARBA00022801"/>
    </source>
</evidence>
<dbReference type="EMBL" id="HG675633">
    <property type="protein sequence ID" value="CDJ41543.1"/>
    <property type="molecule type" value="Genomic_DNA"/>
</dbReference>
<dbReference type="RefSeq" id="XP_013232293.1">
    <property type="nucleotide sequence ID" value="XM_013376839.1"/>
</dbReference>
<name>U6KX90_EIMTE</name>
<keyword evidence="3" id="KW-0378">Hydrolase</keyword>
<evidence type="ECO:0000256" key="6">
    <source>
        <dbReference type="ARBA" id="ARBA00048336"/>
    </source>
</evidence>
<gene>
    <name evidence="9" type="ORF">ETH_00011525</name>
</gene>
<dbReference type="InterPro" id="IPR004274">
    <property type="entry name" value="FCP1_dom"/>
</dbReference>
<evidence type="ECO:0000256" key="4">
    <source>
        <dbReference type="ARBA" id="ARBA00023242"/>
    </source>
</evidence>
<dbReference type="InterPro" id="IPR023214">
    <property type="entry name" value="HAD_sf"/>
</dbReference>
<dbReference type="EC" id="3.1.3.16" evidence="2"/>
<sequence length="598" mass="60891">MDPQETAAAAAAAEPKGAVSICLPAEAQRALPLTIKWRVPAGSHVVEGQVLAHLFPPPAAAAAAAENGGEGAAAAAAADAADAHRKETATAAESPAAPAAEAAAVSPAARPGAAEAAEATEEAEAAKATEAADSVGPAAAGEAARAREAAGSAEARGAAEAAAADAAEGGAPEAAATGTAAAAAADGGPPAASEFVVRAPVSGVLCKLSVLNNEIISSSTELGAVAATACEHPLAVGGICLCCLAAVGAAAEGKVQAGFLSAQRELRVDVHMAKKLERERVISLINRRKLCLVLDLDNTLLHATSVPPPVDCLPTILLDDFAPKPDRQQQQQHQQQAQEAADGTTGAAAAATDAAAPGEATNAEAERGPDGNPQGEQPSSSSSSSSSKSSRSNGSSSSRFSAPQQQTWEEVCFPPCSSSSSSSREYPHYRTDAAAARIVSLLESSVICCRVAADEGDTWGPPYHRSVIKLRPGSISFLREMSRHFELFLYTMGTSTHAKTALRLLDPALRFFGPRVFTRGDSVGGLKSLRRIFSLGSKLSVAVDDLQQIWKEANQCVQVHGYFFFAEAAAAAAARALQPAAASLWLAAATPYCGFLPS</sequence>
<keyword evidence="4" id="KW-0539">Nucleus</keyword>
<dbReference type="VEuPathDB" id="ToxoDB:ETH2_1052200"/>
<feature type="compositionally biased region" description="Low complexity" evidence="7">
    <location>
        <begin position="379"/>
        <end position="401"/>
    </location>
</feature>
<evidence type="ECO:0000256" key="2">
    <source>
        <dbReference type="ARBA" id="ARBA00013081"/>
    </source>
</evidence>
<dbReference type="Gene3D" id="3.40.50.1000">
    <property type="entry name" value="HAD superfamily/HAD-like"/>
    <property type="match status" value="1"/>
</dbReference>
<dbReference type="OrthoDB" id="349405at2759"/>
<dbReference type="AlphaFoldDB" id="U6KX90"/>
<dbReference type="SMART" id="SM00577">
    <property type="entry name" value="CPDc"/>
    <property type="match status" value="1"/>
</dbReference>
<protein>
    <recommendedName>
        <fullName evidence="2">protein-serine/threonine phosphatase</fullName>
        <ecNumber evidence="2">3.1.3.16</ecNumber>
    </recommendedName>
</protein>
<feature type="compositionally biased region" description="Low complexity" evidence="7">
    <location>
        <begin position="328"/>
        <end position="363"/>
    </location>
</feature>
<evidence type="ECO:0000256" key="1">
    <source>
        <dbReference type="ARBA" id="ARBA00004123"/>
    </source>
</evidence>
<feature type="region of interest" description="Disordered" evidence="7">
    <location>
        <begin position="75"/>
        <end position="152"/>
    </location>
</feature>
<comment type="catalytic activity">
    <reaction evidence="6">
        <text>O-phospho-L-threonyl-[protein] + H2O = L-threonyl-[protein] + phosphate</text>
        <dbReference type="Rhea" id="RHEA:47004"/>
        <dbReference type="Rhea" id="RHEA-COMP:11060"/>
        <dbReference type="Rhea" id="RHEA-COMP:11605"/>
        <dbReference type="ChEBI" id="CHEBI:15377"/>
        <dbReference type="ChEBI" id="CHEBI:30013"/>
        <dbReference type="ChEBI" id="CHEBI:43474"/>
        <dbReference type="ChEBI" id="CHEBI:61977"/>
        <dbReference type="EC" id="3.1.3.16"/>
    </reaction>
</comment>
<dbReference type="InterPro" id="IPR036412">
    <property type="entry name" value="HAD-like_sf"/>
</dbReference>
<dbReference type="PANTHER" id="PTHR23081">
    <property type="entry name" value="RNA POLYMERASE II CTD PHOSPHATASE"/>
    <property type="match status" value="1"/>
</dbReference>
<comment type="subcellular location">
    <subcellularLocation>
        <location evidence="1">Nucleus</location>
    </subcellularLocation>
</comment>
<feature type="domain" description="FCP1 homology" evidence="8">
    <location>
        <begin position="285"/>
        <end position="584"/>
    </location>
</feature>
<feature type="compositionally biased region" description="Low complexity" evidence="7">
    <location>
        <begin position="126"/>
        <end position="152"/>
    </location>
</feature>
<dbReference type="VEuPathDB" id="ToxoDB:ETH_00011525"/>
<evidence type="ECO:0000313" key="10">
    <source>
        <dbReference type="Proteomes" id="UP000030747"/>
    </source>
</evidence>
<feature type="non-terminal residue" evidence="9">
    <location>
        <position position="598"/>
    </location>
</feature>
<dbReference type="InterPro" id="IPR039189">
    <property type="entry name" value="Fcp1"/>
</dbReference>
<dbReference type="GO" id="GO:0005634">
    <property type="term" value="C:nucleus"/>
    <property type="evidence" value="ECO:0007669"/>
    <property type="project" value="UniProtKB-SubCell"/>
</dbReference>
<evidence type="ECO:0000256" key="5">
    <source>
        <dbReference type="ARBA" id="ARBA00047761"/>
    </source>
</evidence>
<evidence type="ECO:0000259" key="8">
    <source>
        <dbReference type="PROSITE" id="PS50969"/>
    </source>
</evidence>
<dbReference type="PANTHER" id="PTHR23081:SF36">
    <property type="entry name" value="RNA POLYMERASE II SUBUNIT A C-TERMINAL DOMAIN PHOSPHATASE"/>
    <property type="match status" value="1"/>
</dbReference>
<dbReference type="Proteomes" id="UP000030747">
    <property type="component" value="Unassembled WGS sequence"/>
</dbReference>
<evidence type="ECO:0000256" key="7">
    <source>
        <dbReference type="SAM" id="MobiDB-lite"/>
    </source>
</evidence>
<reference evidence="9" key="1">
    <citation type="submission" date="2013-10" db="EMBL/GenBank/DDBJ databases">
        <title>Genomic analysis of the causative agents of coccidiosis in chickens.</title>
        <authorList>
            <person name="Reid A.J."/>
            <person name="Blake D."/>
            <person name="Billington K."/>
            <person name="Browne H."/>
            <person name="Dunn M."/>
            <person name="Hung S."/>
            <person name="Kawahara F."/>
            <person name="Miranda-Saavedra D."/>
            <person name="Mourier T."/>
            <person name="Nagra H."/>
            <person name="Otto T.D."/>
            <person name="Rawlings N."/>
            <person name="Sanchez A."/>
            <person name="Sanders M."/>
            <person name="Subramaniam C."/>
            <person name="Tay Y."/>
            <person name="Dear P."/>
            <person name="Doerig C."/>
            <person name="Gruber A."/>
            <person name="Parkinson J."/>
            <person name="Shirley M."/>
            <person name="Wan K.L."/>
            <person name="Berriman M."/>
            <person name="Tomley F."/>
            <person name="Pain A."/>
        </authorList>
    </citation>
    <scope>NUCLEOTIDE SEQUENCE [LARGE SCALE GENOMIC DNA]</scope>
    <source>
        <strain evidence="9">Houghton</strain>
    </source>
</reference>
<dbReference type="OMA" id="WEEVCFP"/>
<keyword evidence="10" id="KW-1185">Reference proteome</keyword>
<accession>U6KX90</accession>
<feature type="region of interest" description="Disordered" evidence="7">
    <location>
        <begin position="324"/>
        <end position="406"/>
    </location>
</feature>
<dbReference type="SUPFAM" id="SSF56784">
    <property type="entry name" value="HAD-like"/>
    <property type="match status" value="1"/>
</dbReference>
<comment type="catalytic activity">
    <reaction evidence="5">
        <text>O-phospho-L-seryl-[protein] + H2O = L-seryl-[protein] + phosphate</text>
        <dbReference type="Rhea" id="RHEA:20629"/>
        <dbReference type="Rhea" id="RHEA-COMP:9863"/>
        <dbReference type="Rhea" id="RHEA-COMP:11604"/>
        <dbReference type="ChEBI" id="CHEBI:15377"/>
        <dbReference type="ChEBI" id="CHEBI:29999"/>
        <dbReference type="ChEBI" id="CHEBI:43474"/>
        <dbReference type="ChEBI" id="CHEBI:83421"/>
        <dbReference type="EC" id="3.1.3.16"/>
    </reaction>
</comment>
<reference evidence="9" key="2">
    <citation type="submission" date="2013-10" db="EMBL/GenBank/DDBJ databases">
        <authorList>
            <person name="Aslett M."/>
        </authorList>
    </citation>
    <scope>NUCLEOTIDE SEQUENCE [LARGE SCALE GENOMIC DNA]</scope>
    <source>
        <strain evidence="9">Houghton</strain>
    </source>
</reference>
<dbReference type="GO" id="GO:0008420">
    <property type="term" value="F:RNA polymerase II CTD heptapeptide repeat phosphatase activity"/>
    <property type="evidence" value="ECO:0007669"/>
    <property type="project" value="InterPro"/>
</dbReference>
<organism evidence="9 10">
    <name type="scientific">Eimeria tenella</name>
    <name type="common">Coccidian parasite</name>
    <dbReference type="NCBI Taxonomy" id="5802"/>
    <lineage>
        <taxon>Eukaryota</taxon>
        <taxon>Sar</taxon>
        <taxon>Alveolata</taxon>
        <taxon>Apicomplexa</taxon>
        <taxon>Conoidasida</taxon>
        <taxon>Coccidia</taxon>
        <taxon>Eucoccidiorida</taxon>
        <taxon>Eimeriorina</taxon>
        <taxon>Eimeriidae</taxon>
        <taxon>Eimeria</taxon>
    </lineage>
</organism>
<dbReference type="PROSITE" id="PS50969">
    <property type="entry name" value="FCP1"/>
    <property type="match status" value="1"/>
</dbReference>
<feature type="compositionally biased region" description="Low complexity" evidence="7">
    <location>
        <begin position="89"/>
        <end position="117"/>
    </location>
</feature>
<dbReference type="GeneID" id="25251494"/>
<evidence type="ECO:0000313" key="9">
    <source>
        <dbReference type="EMBL" id="CDJ41543.1"/>
    </source>
</evidence>
<dbReference type="Pfam" id="PF03031">
    <property type="entry name" value="NIF"/>
    <property type="match status" value="1"/>
</dbReference>